<keyword evidence="9" id="KW-0175">Coiled coil</keyword>
<evidence type="ECO:0000313" key="15">
    <source>
        <dbReference type="Proteomes" id="UP000008672"/>
    </source>
</evidence>
<keyword evidence="10" id="KW-0539">Nucleus</keyword>
<dbReference type="Gene3D" id="2.60.40.10">
    <property type="entry name" value="Immunoglobulins"/>
    <property type="match status" value="1"/>
</dbReference>
<dbReference type="FunFam" id="1.20.5.190:FF:000008">
    <property type="entry name" value="Abnormal spindle-like microcephaly-associated protein homolog"/>
    <property type="match status" value="6"/>
</dbReference>
<dbReference type="Gene3D" id="1.20.5.190">
    <property type="match status" value="31"/>
</dbReference>
<dbReference type="EMBL" id="AFYH01131408">
    <property type="status" value="NOT_ANNOTATED_CDS"/>
    <property type="molecule type" value="Genomic_DNA"/>
</dbReference>
<dbReference type="OMA" id="QSHWRAT"/>
<dbReference type="EMBL" id="AFYH01131410">
    <property type="status" value="NOT_ANNOTATED_CDS"/>
    <property type="molecule type" value="Genomic_DNA"/>
</dbReference>
<dbReference type="FunFam" id="1.20.5.190:FF:000009">
    <property type="entry name" value="Abnormal spindle-like microcephaly-associated protein homolog"/>
    <property type="match status" value="3"/>
</dbReference>
<dbReference type="EMBL" id="AFYH01131412">
    <property type="status" value="NOT_ANNOTATED_CDS"/>
    <property type="molecule type" value="Genomic_DNA"/>
</dbReference>
<dbReference type="CDD" id="cd21224">
    <property type="entry name" value="CH_ASPM_rpt2"/>
    <property type="match status" value="1"/>
</dbReference>
<dbReference type="GO" id="GO:0007051">
    <property type="term" value="P:spindle organization"/>
    <property type="evidence" value="ECO:0007669"/>
    <property type="project" value="TreeGrafter"/>
</dbReference>
<keyword evidence="3" id="KW-0963">Cytoplasm</keyword>
<reference evidence="14" key="2">
    <citation type="submission" date="2025-08" db="UniProtKB">
        <authorList>
            <consortium name="Ensembl"/>
        </authorList>
    </citation>
    <scope>IDENTIFICATION</scope>
</reference>
<feature type="region of interest" description="Disordered" evidence="12">
    <location>
        <begin position="380"/>
        <end position="401"/>
    </location>
</feature>
<dbReference type="SUPFAM" id="SSF47576">
    <property type="entry name" value="Calponin-homology domain, CH-domain"/>
    <property type="match status" value="1"/>
</dbReference>
<comment type="subcellular location">
    <subcellularLocation>
        <location evidence="2">Cytoplasm</location>
    </subcellularLocation>
    <subcellularLocation>
        <location evidence="1">Nucleus</location>
    </subcellularLocation>
</comment>
<dbReference type="Pfam" id="PF00307">
    <property type="entry name" value="CH"/>
    <property type="match status" value="1"/>
</dbReference>
<name>H2ZSM4_LATCH</name>
<evidence type="ECO:0000256" key="12">
    <source>
        <dbReference type="SAM" id="MobiDB-lite"/>
    </source>
</evidence>
<evidence type="ECO:0000256" key="10">
    <source>
        <dbReference type="ARBA" id="ARBA00023242"/>
    </source>
</evidence>
<keyword evidence="7" id="KW-0498">Mitosis</keyword>
<evidence type="ECO:0000256" key="4">
    <source>
        <dbReference type="ARBA" id="ARBA00022553"/>
    </source>
</evidence>
<dbReference type="PANTHER" id="PTHR22706">
    <property type="entry name" value="ASSEMBLY FACTOR FOR SPINDLE MICROTUBULES"/>
    <property type="match status" value="1"/>
</dbReference>
<sequence>TCNFRRGEVEDDLRKKSRLEMEAGEYPVLTLSHFSRTPFVSFGTIRIGGSKTAFLEIENPHPDPIEVVIDKFPTAKGFSTEPRCFFLQPMERTRLSIAWTPAEEGGVRELIIFVVNGVVKHQAILLGKAERAPKKKRSLWENIKRKKGSEELISLKTKKNEVAKKKVVNQTFHVLQKLEGTSNKPVRSPLQSCENVSIIEGESPGEQKTKCQIHETLTISPICPVQTELQGQTCIPHSLRGSLTYSVLYTAEHGIPLQEDTARLNSQTAVDLDQEERTSSVSSQNFQSELINVQCASAKTDIELLNHACPPAYTPDCLIVQQTPCRQRRILTPDSFVNDSYVPDEDPELPVSTEILSPDQFLKEALAAVHSYPLQESLKLSSPKSSSLQSSTPNDSYILNDKENDGLGFPVKVEDLEPVKNRLTYFIQNKEHTILKKTSRSVKPPVVTTTVIKSRPHFEENRAEPKKKPKSRRRLGHPVGETEDTAVNNNGAVGKSKGINFQGLPVIGSTMNCGTQSNIPVTFNLPHVKLTSQRKRKSGEYLDDIKLSREENMECSKRCRMHIFEEKKSTNEKRSISRQIGGGKQALRKKAEVILYKLPILKTGKTPKPVVRVAQSCLTFKKTVKTVIPRHPMPFAAKNMFFDERWKEKQERGFTWWLNYILTPDDLTVNVEFSKVNAAALILGTDSQHKISVPKAPTKEEMSLRAYTAKCRLNRLRRTACRFFTSDSMVRAIQRLEIEIEAKRLLVRMDRHLWKDIGERRKVLNWLLSYNPLWLRIGLETVFGELISLESNSDVMGLAMFILNRLLWNPDIAAEYRHPRVPHLYRDGHEEALSRFTLKKLLLLVCFLDRAKQSRLIDHDPCLFCRDAEFKASKDLLLAFSRDFLSGEGDLSRHLSYLGLAVSHVQTPLDEFDFAVTNLAVDLRYGIRLVRMVELLTQKWSLSKQLRVPAISRLQKMHNVEVAFGVLRERGIQMKDEYGTTIDPRDIIDGHRERTLALLWRIAFSFQVEILLSEEQLLEEIKFLKHNWLNQQKLATLKTTALSAKEKEQNEAAADGCSTKVQLLMDWVNAVSAYYDTKVENFTVSFSDGQVLCYLIHHYHPCYLPKEAIYQRTTHTVEFAQNGAVAINSSASESDDSAQDLCPEAFHSTETSVLYKELLENEKKNFQLVNSAVAELGGVPAMIYHSDMSNTIPDQKVVITYLSFLCARLLDLCKEARAARLIQAVWRKYKLKRKLRLQQKKDKAACVIQQAVGRFLERRHLKQRVSAAVSIQAAWRGYTAKRRVRELKMEVALKAQFAAVIVIQAWWRRYSARKNFQKLWYYVVLVQSKMRRKIAVTSYKRQLWAAVTIQKHLRATLLTKKDHQRYIILKTSALVIQSAFRRWKTRKLEKQIKAVVCLQSAFRKWQAHKLAKTTKAAISIQSWYRLCRTRNQYLHIQQSVVRIQTWFRCYKARCDFKAKKVAILTIQKHYRVFRQGKDERQRYVQRRKAAVTIQAYYRGMKIRQFARQMKAACTIQSYWRMKRQRLQFVHKKDSIILLQSQVRKWLTLRSYQTKKKAACVIQAHYRACVASKKLSLEYKRKRSAIILLQSAYRRLQARREAQKLRSVLKIQACFRAHLTQKKFKKMKGAAIKIQAWVKMVRARADYQALKKATLCVQRWYCAKKCTLKQMEEYKRQKEICIHLQALIRGYLIRRQVHLWRKAAVAIQSAYRMHRERTCYLNKCNAATVIQRYYRAYKEKVSERSGFLKVKTATVCLQAAYRGYVVRKTLKYQHWAATVIQATFRAHATHTKYLAMQKACVMIQRWYRAGKMRRQERDNYRKLKTAAVTLQAVYRGLVARKVLKRQQEAAVQIQAVFRMFRAKKRFRQVKSAMLTIQQHFKVKLAGARQRQEFLALRRSALRIQAVWKGRKARKELQRQHCAAAIIQSYYRMKRERRKFLESRLAALVIQQHYRAFIVARKQHCHYLKVQKAVLILQASFRGMKTRRKLQKLHNSAITIQSAFRAYMLKKRYRLLRSVAVTLQRKYRAIVLARQQQREYNRIQSAVVKIQAVYRGMKVRREIQQMHQAAVAIQAAFRMHRLQLRYLAMKLATIVIQTRYRAYMKRKVEREKYLLLCQCTIFIQSTYRGLKVRKRIKIMHKAATVIQSLYRMHKQQKTFKRLRWAAEVVQQRYRAGKQRNIELQRYSRLKKAAVYLQSAFRGMKVRRQLKKRHIAATVIQSKFRAYLQRKRYLSLKKAAITVQCMYKAKREHQEFLSVRTAAITLQSAYRGMQVRKRIKQMHHAAIVIQTAFRMHKFRISYLAMKLATVLLQQHYRAYVKGKLEREKYLKQRNSATVIKAVYKGMKVRQQLKKMHSAATVIQRRFKTHMERNRYLSIRTAAISIQNLYRSVIFARQQRQKYLRLRRAATVIQAAYRGFQIRRQIQQIQITVTIIQRAYRMHRVRKTYLTMKLAAVTIQNHYRAYIQGKVQREKYLKLCTSVVVIQSAFRGMRLRQQVAIRHRAATVIQSQYRMYKQYMSYKRICWASKVVQQRYRAKKKGAAEVQQYNKIKAAAVCLQSAFRAKKARQLVRSHRAAKCIQSFLQMCVERKCYLRQKAAVLVLQAAYRGYKVRACCRTMKLSAVVIQRWCRAWKLTWKQKEEYQATKQAAVVIQSAFKGMIARRLLQQKRAAIKVQYFLCMVMYRRRFLRLKSAAITIQTHYRAYRAKTLYQTYRKAAVLLQTHYRAYIAMKQQRTNFFRIQKSIITFQAGVSGFIARRQLQKLEKSTIAIQAAFRGFRVRLLAKQERAACKIQSWFRGYRLRQQYKSTLKAVAVIRGFVQTRLQRARYLEMRAATVLIQKKWRETLIARSTRQEFLQLRAQKAAHLIQTWYRGYKKRQQFLQQRTAALTLQKYVRAWQQGRTEKMKYERIRTAFIMLQALWRGWIVRKKVSEQKQLERRVRFIAAAYHHLCALRIQRMWRIHLALKHARNRINSVICIQ</sequence>
<evidence type="ECO:0000256" key="1">
    <source>
        <dbReference type="ARBA" id="ARBA00004123"/>
    </source>
</evidence>
<dbReference type="GO" id="GO:0005516">
    <property type="term" value="F:calmodulin binding"/>
    <property type="evidence" value="ECO:0007669"/>
    <property type="project" value="UniProtKB-KW"/>
</dbReference>
<keyword evidence="4" id="KW-0597">Phosphoprotein</keyword>
<dbReference type="PANTHER" id="PTHR22706:SF1">
    <property type="entry name" value="ASSEMBLY FACTOR FOR SPINDLE MICROTUBULES"/>
    <property type="match status" value="1"/>
</dbReference>
<dbReference type="CDD" id="cd21223">
    <property type="entry name" value="CH_ASPM_rpt1"/>
    <property type="match status" value="1"/>
</dbReference>
<dbReference type="Proteomes" id="UP000008672">
    <property type="component" value="Unassembled WGS sequence"/>
</dbReference>
<dbReference type="InterPro" id="IPR036872">
    <property type="entry name" value="CH_dom_sf"/>
</dbReference>
<dbReference type="EMBL" id="AFYH01131405">
    <property type="status" value="NOT_ANNOTATED_CDS"/>
    <property type="molecule type" value="Genomic_DNA"/>
</dbReference>
<dbReference type="EMBL" id="AFYH01131404">
    <property type="status" value="NOT_ANNOTATED_CDS"/>
    <property type="molecule type" value="Genomic_DNA"/>
</dbReference>
<feature type="domain" description="Calponin-homology (CH)" evidence="13">
    <location>
        <begin position="1058"/>
        <end position="1210"/>
    </location>
</feature>
<keyword evidence="5" id="KW-0132">Cell division</keyword>
<dbReference type="SMART" id="SM00015">
    <property type="entry name" value="IQ"/>
    <property type="match status" value="57"/>
</dbReference>
<dbReference type="STRING" id="7897.ENSLACP00000000395"/>
<keyword evidence="15" id="KW-1185">Reference proteome</keyword>
<accession>H2ZSM4</accession>
<evidence type="ECO:0000256" key="8">
    <source>
        <dbReference type="ARBA" id="ARBA00022860"/>
    </source>
</evidence>
<evidence type="ECO:0000256" key="2">
    <source>
        <dbReference type="ARBA" id="ARBA00004496"/>
    </source>
</evidence>
<dbReference type="GO" id="GO:0051295">
    <property type="term" value="P:establishment of meiotic spindle localization"/>
    <property type="evidence" value="ECO:0007669"/>
    <property type="project" value="TreeGrafter"/>
</dbReference>
<dbReference type="SUPFAM" id="SSF52540">
    <property type="entry name" value="P-loop containing nucleoside triphosphate hydrolases"/>
    <property type="match status" value="17"/>
</dbReference>
<dbReference type="InterPro" id="IPR000048">
    <property type="entry name" value="IQ_motif_EF-hand-BS"/>
</dbReference>
<dbReference type="InterPro" id="IPR051185">
    <property type="entry name" value="ASPM"/>
</dbReference>
<protein>
    <submittedName>
        <fullName evidence="14">Assembly factor for spindle microtubules</fullName>
    </submittedName>
</protein>
<keyword evidence="11" id="KW-0131">Cell cycle</keyword>
<dbReference type="Gene3D" id="1.10.418.10">
    <property type="entry name" value="Calponin-like domain"/>
    <property type="match status" value="2"/>
</dbReference>
<evidence type="ECO:0000256" key="3">
    <source>
        <dbReference type="ARBA" id="ARBA00022490"/>
    </source>
</evidence>
<feature type="compositionally biased region" description="Low complexity" evidence="12">
    <location>
        <begin position="380"/>
        <end position="391"/>
    </location>
</feature>
<evidence type="ECO:0000256" key="7">
    <source>
        <dbReference type="ARBA" id="ARBA00022776"/>
    </source>
</evidence>
<reference evidence="14" key="3">
    <citation type="submission" date="2025-09" db="UniProtKB">
        <authorList>
            <consortium name="Ensembl"/>
        </authorList>
    </citation>
    <scope>IDENTIFICATION</scope>
</reference>
<dbReference type="GO" id="GO:0051301">
    <property type="term" value="P:cell division"/>
    <property type="evidence" value="ECO:0007669"/>
    <property type="project" value="UniProtKB-KW"/>
</dbReference>
<dbReference type="EMBL" id="AFYH01131406">
    <property type="status" value="NOT_ANNOTATED_CDS"/>
    <property type="molecule type" value="Genomic_DNA"/>
</dbReference>
<dbReference type="FunFam" id="2.60.40.10:FF:001429">
    <property type="entry name" value="Abnormal spindle-like microcephaly-associated protein homolog"/>
    <property type="match status" value="1"/>
</dbReference>
<dbReference type="InterPro" id="IPR001715">
    <property type="entry name" value="CH_dom"/>
</dbReference>
<dbReference type="HOGENOM" id="CLU_000237_0_0_1"/>
<proteinExistence type="predicted"/>
<dbReference type="EMBL" id="AFYH01131407">
    <property type="status" value="NOT_ANNOTATED_CDS"/>
    <property type="molecule type" value="Genomic_DNA"/>
</dbReference>
<dbReference type="GO" id="GO:0005737">
    <property type="term" value="C:cytoplasm"/>
    <property type="evidence" value="ECO:0007669"/>
    <property type="project" value="UniProtKB-SubCell"/>
</dbReference>
<keyword evidence="8" id="KW-0112">Calmodulin-binding</keyword>
<dbReference type="FunCoup" id="H2ZSM4">
    <property type="interactions" value="960"/>
</dbReference>
<reference evidence="15" key="1">
    <citation type="submission" date="2011-08" db="EMBL/GenBank/DDBJ databases">
        <title>The draft genome of Latimeria chalumnae.</title>
        <authorList>
            <person name="Di Palma F."/>
            <person name="Alfoldi J."/>
            <person name="Johnson J."/>
            <person name="Berlin A."/>
            <person name="Gnerre S."/>
            <person name="Jaffe D."/>
            <person name="MacCallum I."/>
            <person name="Young S."/>
            <person name="Walker B.J."/>
            <person name="Lander E."/>
            <person name="Lindblad-Toh K."/>
        </authorList>
    </citation>
    <scope>NUCLEOTIDE SEQUENCE [LARGE SCALE GENOMIC DNA]</scope>
    <source>
        <strain evidence="15">Wild caught</strain>
    </source>
</reference>
<dbReference type="Pfam" id="PF00612">
    <property type="entry name" value="IQ"/>
    <property type="match status" value="42"/>
</dbReference>
<dbReference type="InterPro" id="IPR013783">
    <property type="entry name" value="Ig-like_fold"/>
</dbReference>
<dbReference type="eggNOG" id="KOG0160">
    <property type="taxonomic scope" value="Eukaryota"/>
</dbReference>
<dbReference type="SMART" id="SM00033">
    <property type="entry name" value="CH"/>
    <property type="match status" value="2"/>
</dbReference>
<evidence type="ECO:0000313" key="14">
    <source>
        <dbReference type="Ensembl" id="ENSLACP00000000395.1"/>
    </source>
</evidence>
<dbReference type="GO" id="GO:0005634">
    <property type="term" value="C:nucleus"/>
    <property type="evidence" value="ECO:0007669"/>
    <property type="project" value="UniProtKB-SubCell"/>
</dbReference>
<evidence type="ECO:0000256" key="11">
    <source>
        <dbReference type="ARBA" id="ARBA00023306"/>
    </source>
</evidence>
<dbReference type="InParanoid" id="H2ZSM4"/>
<dbReference type="FunFam" id="1.10.418.10:FF:000051">
    <property type="entry name" value="Abnormal spindle-like microcephaly-associated protein homolog"/>
    <property type="match status" value="1"/>
</dbReference>
<dbReference type="Pfam" id="PF15780">
    <property type="entry name" value="ASH"/>
    <property type="match status" value="1"/>
</dbReference>
<dbReference type="PROSITE" id="PS50021">
    <property type="entry name" value="CH"/>
    <property type="match status" value="2"/>
</dbReference>
<evidence type="ECO:0000256" key="5">
    <source>
        <dbReference type="ARBA" id="ARBA00022618"/>
    </source>
</evidence>
<feature type="region of interest" description="Disordered" evidence="12">
    <location>
        <begin position="453"/>
        <end position="491"/>
    </location>
</feature>
<dbReference type="eggNOG" id="KOG0165">
    <property type="taxonomic scope" value="Eukaryota"/>
</dbReference>
<dbReference type="InterPro" id="IPR027417">
    <property type="entry name" value="P-loop_NTPase"/>
</dbReference>
<dbReference type="InterPro" id="IPR031549">
    <property type="entry name" value="ASH"/>
</dbReference>
<dbReference type="EMBL" id="AFYH01131411">
    <property type="status" value="NOT_ANNOTATED_CDS"/>
    <property type="molecule type" value="Genomic_DNA"/>
</dbReference>
<feature type="compositionally biased region" description="Basic residues" evidence="12">
    <location>
        <begin position="467"/>
        <end position="476"/>
    </location>
</feature>
<dbReference type="EMBL" id="AFYH01131409">
    <property type="status" value="NOT_ANNOTATED_CDS"/>
    <property type="molecule type" value="Genomic_DNA"/>
</dbReference>
<dbReference type="EMBL" id="AFYH01131403">
    <property type="status" value="NOT_ANNOTATED_CDS"/>
    <property type="molecule type" value="Genomic_DNA"/>
</dbReference>
<dbReference type="PROSITE" id="PS50096">
    <property type="entry name" value="IQ"/>
    <property type="match status" value="41"/>
</dbReference>
<evidence type="ECO:0000256" key="9">
    <source>
        <dbReference type="ARBA" id="ARBA00023054"/>
    </source>
</evidence>
<dbReference type="GO" id="GO:0000922">
    <property type="term" value="C:spindle pole"/>
    <property type="evidence" value="ECO:0007669"/>
    <property type="project" value="TreeGrafter"/>
</dbReference>
<dbReference type="GeneTree" id="ENSGT00560000077332"/>
<evidence type="ECO:0000256" key="6">
    <source>
        <dbReference type="ARBA" id="ARBA00022737"/>
    </source>
</evidence>
<keyword evidence="6" id="KW-0677">Repeat</keyword>
<dbReference type="Ensembl" id="ENSLACT00000000397.1">
    <property type="protein sequence ID" value="ENSLACP00000000395.1"/>
    <property type="gene ID" value="ENSLACG00000000355.1"/>
</dbReference>
<dbReference type="GO" id="GO:0000278">
    <property type="term" value="P:mitotic cell cycle"/>
    <property type="evidence" value="ECO:0007669"/>
    <property type="project" value="Ensembl"/>
</dbReference>
<evidence type="ECO:0000259" key="13">
    <source>
        <dbReference type="PROSITE" id="PS50021"/>
    </source>
</evidence>
<gene>
    <name evidence="14" type="primary">ASPM</name>
</gene>
<organism evidence="14 15">
    <name type="scientific">Latimeria chalumnae</name>
    <name type="common">Coelacanth</name>
    <dbReference type="NCBI Taxonomy" id="7897"/>
    <lineage>
        <taxon>Eukaryota</taxon>
        <taxon>Metazoa</taxon>
        <taxon>Chordata</taxon>
        <taxon>Craniata</taxon>
        <taxon>Vertebrata</taxon>
        <taxon>Euteleostomi</taxon>
        <taxon>Coelacanthiformes</taxon>
        <taxon>Coelacanthidae</taxon>
        <taxon>Latimeria</taxon>
    </lineage>
</organism>
<feature type="domain" description="Calponin-homology (CH)" evidence="13">
    <location>
        <begin position="871"/>
        <end position="1007"/>
    </location>
</feature>
<feature type="compositionally biased region" description="Basic and acidic residues" evidence="12">
    <location>
        <begin position="456"/>
        <end position="466"/>
    </location>
</feature>